<gene>
    <name evidence="5" type="ORF">T459_23622</name>
</gene>
<dbReference type="EMBL" id="AYRZ02000009">
    <property type="protein sequence ID" value="PHT72837.1"/>
    <property type="molecule type" value="Genomic_DNA"/>
</dbReference>
<dbReference type="GO" id="GO:0004527">
    <property type="term" value="F:exonuclease activity"/>
    <property type="evidence" value="ECO:0000318"/>
    <property type="project" value="GO_Central"/>
</dbReference>
<reference evidence="5 6" key="2">
    <citation type="journal article" date="2017" name="Genome Biol.">
        <title>New reference genome sequences of hot pepper reveal the massive evolution of plant disease-resistance genes by retroduplication.</title>
        <authorList>
            <person name="Kim S."/>
            <person name="Park J."/>
            <person name="Yeom S.I."/>
            <person name="Kim Y.M."/>
            <person name="Seo E."/>
            <person name="Kim K.T."/>
            <person name="Kim M.S."/>
            <person name="Lee J.M."/>
            <person name="Cheong K."/>
            <person name="Shin H.S."/>
            <person name="Kim S.B."/>
            <person name="Han K."/>
            <person name="Lee J."/>
            <person name="Park M."/>
            <person name="Lee H.A."/>
            <person name="Lee H.Y."/>
            <person name="Lee Y."/>
            <person name="Oh S."/>
            <person name="Lee J.H."/>
            <person name="Choi E."/>
            <person name="Choi E."/>
            <person name="Lee S.E."/>
            <person name="Jeon J."/>
            <person name="Kim H."/>
            <person name="Choi G."/>
            <person name="Song H."/>
            <person name="Lee J."/>
            <person name="Lee S.C."/>
            <person name="Kwon J.K."/>
            <person name="Lee H.Y."/>
            <person name="Koo N."/>
            <person name="Hong Y."/>
            <person name="Kim R.W."/>
            <person name="Kang W.H."/>
            <person name="Huh J.H."/>
            <person name="Kang B.C."/>
            <person name="Yang T.J."/>
            <person name="Lee Y.H."/>
            <person name="Bennetzen J.L."/>
            <person name="Choi D."/>
        </authorList>
    </citation>
    <scope>NUCLEOTIDE SEQUENCE [LARGE SCALE GENOMIC DNA]</scope>
    <source>
        <strain evidence="6">cv. CM334</strain>
    </source>
</reference>
<dbReference type="InterPro" id="IPR036397">
    <property type="entry name" value="RNaseH_sf"/>
</dbReference>
<sequence length="332" mass="37991">MELEPLSTTTRRHRCSACYKQYKKKDHLLAHMKTSCHSVHDPKCGVCNKHCKSFESLREHIGGPLSKVNCSSIFAERGCILCLKICSSMDSLNKHKEMCHLTTPRPIDTVELYSESEMESYEISSIRSREAVAIDCEMVGGGSDCSLDLCARVCLVNEDEKLIFHTYVLPQIPVTNYRYEITGITEENLRDAMPLKEVRQIIQQILYNGESIGRARLDGGRAKVLVGHNLDKHLDCLKMNYPDHLLRYDIQVGFHDPFQNSVSVMRLYKRIHSQDHPIEGTKRVVSHSSLSFSKSSDSWKSMAHERMTPDELLEISRSNYKCWCLDSRESNC</sequence>
<proteinExistence type="predicted"/>
<keyword evidence="1" id="KW-0540">Nuclease</keyword>
<accession>A0A1U8EEZ9</accession>
<keyword evidence="3" id="KW-0863">Zinc-finger</keyword>
<dbReference type="InterPro" id="IPR013520">
    <property type="entry name" value="Ribonucl_H"/>
</dbReference>
<dbReference type="OMA" id="DIQSGMH"/>
<evidence type="ECO:0000313" key="6">
    <source>
        <dbReference type="Proteomes" id="UP000222542"/>
    </source>
</evidence>
<comment type="caution">
    <text evidence="5">The sequence shown here is derived from an EMBL/GenBank/DDBJ whole genome shotgun (WGS) entry which is preliminary data.</text>
</comment>
<dbReference type="PANTHER" id="PTHR12801">
    <property type="entry name" value="RNA EXONUCLEASE REXO1 / RECO3 FAMILY MEMBER-RELATED"/>
    <property type="match status" value="1"/>
</dbReference>
<dbReference type="SMART" id="SM00355">
    <property type="entry name" value="ZnF_C2H2"/>
    <property type="match status" value="3"/>
</dbReference>
<dbReference type="GO" id="GO:0006396">
    <property type="term" value="P:RNA processing"/>
    <property type="evidence" value="ECO:0000318"/>
    <property type="project" value="GO_Central"/>
</dbReference>
<dbReference type="SUPFAM" id="SSF53098">
    <property type="entry name" value="Ribonuclease H-like"/>
    <property type="match status" value="1"/>
</dbReference>
<reference evidence="5 6" key="1">
    <citation type="journal article" date="2014" name="Nat. Genet.">
        <title>Genome sequence of the hot pepper provides insights into the evolution of pungency in Capsicum species.</title>
        <authorList>
            <person name="Kim S."/>
            <person name="Park M."/>
            <person name="Yeom S.I."/>
            <person name="Kim Y.M."/>
            <person name="Lee J.M."/>
            <person name="Lee H.A."/>
            <person name="Seo E."/>
            <person name="Choi J."/>
            <person name="Cheong K."/>
            <person name="Kim K.T."/>
            <person name="Jung K."/>
            <person name="Lee G.W."/>
            <person name="Oh S.K."/>
            <person name="Bae C."/>
            <person name="Kim S.B."/>
            <person name="Lee H.Y."/>
            <person name="Kim S.Y."/>
            <person name="Kim M.S."/>
            <person name="Kang B.C."/>
            <person name="Jo Y.D."/>
            <person name="Yang H.B."/>
            <person name="Jeong H.J."/>
            <person name="Kang W.H."/>
            <person name="Kwon J.K."/>
            <person name="Shin C."/>
            <person name="Lim J.Y."/>
            <person name="Park J.H."/>
            <person name="Huh J.H."/>
            <person name="Kim J.S."/>
            <person name="Kim B.D."/>
            <person name="Cohen O."/>
            <person name="Paran I."/>
            <person name="Suh M.C."/>
            <person name="Lee S.B."/>
            <person name="Kim Y.K."/>
            <person name="Shin Y."/>
            <person name="Noh S.J."/>
            <person name="Park J."/>
            <person name="Seo Y.S."/>
            <person name="Kwon S.Y."/>
            <person name="Kim H.A."/>
            <person name="Park J.M."/>
            <person name="Kim H.J."/>
            <person name="Choi S.B."/>
            <person name="Bosland P.W."/>
            <person name="Reeves G."/>
            <person name="Jo S.H."/>
            <person name="Lee B.W."/>
            <person name="Cho H.T."/>
            <person name="Choi H.S."/>
            <person name="Lee M.S."/>
            <person name="Yu Y."/>
            <person name="Do Choi Y."/>
            <person name="Park B.S."/>
            <person name="van Deynze A."/>
            <person name="Ashrafi H."/>
            <person name="Hill T."/>
            <person name="Kim W.T."/>
            <person name="Pai H.S."/>
            <person name="Ahn H.K."/>
            <person name="Yeam I."/>
            <person name="Giovannoni J.J."/>
            <person name="Rose J.K."/>
            <person name="Sorensen I."/>
            <person name="Lee S.J."/>
            <person name="Kim R.W."/>
            <person name="Choi I.Y."/>
            <person name="Choi B.S."/>
            <person name="Lim J.S."/>
            <person name="Lee Y.H."/>
            <person name="Choi D."/>
        </authorList>
    </citation>
    <scope>NUCLEOTIDE SEQUENCE [LARGE SCALE GENOMIC DNA]</scope>
    <source>
        <strain evidence="6">cv. CM334</strain>
    </source>
</reference>
<dbReference type="Proteomes" id="UP000222542">
    <property type="component" value="Unassembled WGS sequence"/>
</dbReference>
<protein>
    <recommendedName>
        <fullName evidence="4">C2H2-type domain-containing protein</fullName>
    </recommendedName>
</protein>
<dbReference type="PROSITE" id="PS00028">
    <property type="entry name" value="ZINC_FINGER_C2H2_1"/>
    <property type="match status" value="1"/>
</dbReference>
<dbReference type="GO" id="GO:0005634">
    <property type="term" value="C:nucleus"/>
    <property type="evidence" value="ECO:0000318"/>
    <property type="project" value="GO_Central"/>
</dbReference>
<evidence type="ECO:0000313" key="5">
    <source>
        <dbReference type="EMBL" id="PHT72837.1"/>
    </source>
</evidence>
<dbReference type="InterPro" id="IPR012337">
    <property type="entry name" value="RNaseH-like_sf"/>
</dbReference>
<dbReference type="STRING" id="4072.A0A1U8EEZ9"/>
<dbReference type="GO" id="GO:0000976">
    <property type="term" value="F:transcription cis-regulatory region binding"/>
    <property type="evidence" value="ECO:0007669"/>
    <property type="project" value="EnsemblPlants"/>
</dbReference>
<dbReference type="InterPro" id="IPR047021">
    <property type="entry name" value="REXO1/3/4-like"/>
</dbReference>
<dbReference type="SMART" id="SM00479">
    <property type="entry name" value="EXOIII"/>
    <property type="match status" value="1"/>
</dbReference>
<dbReference type="PROSITE" id="PS50157">
    <property type="entry name" value="ZINC_FINGER_C2H2_2"/>
    <property type="match status" value="1"/>
</dbReference>
<organism evidence="5 6">
    <name type="scientific">Capsicum annuum</name>
    <name type="common">Capsicum pepper</name>
    <dbReference type="NCBI Taxonomy" id="4072"/>
    <lineage>
        <taxon>Eukaryota</taxon>
        <taxon>Viridiplantae</taxon>
        <taxon>Streptophyta</taxon>
        <taxon>Embryophyta</taxon>
        <taxon>Tracheophyta</taxon>
        <taxon>Spermatophyta</taxon>
        <taxon>Magnoliopsida</taxon>
        <taxon>eudicotyledons</taxon>
        <taxon>Gunneridae</taxon>
        <taxon>Pentapetalae</taxon>
        <taxon>asterids</taxon>
        <taxon>lamiids</taxon>
        <taxon>Solanales</taxon>
        <taxon>Solanaceae</taxon>
        <taxon>Solanoideae</taxon>
        <taxon>Capsiceae</taxon>
        <taxon>Capsicum</taxon>
    </lineage>
</organism>
<evidence type="ECO:0000256" key="2">
    <source>
        <dbReference type="ARBA" id="ARBA00022801"/>
    </source>
</evidence>
<dbReference type="PANTHER" id="PTHR12801:SF123">
    <property type="entry name" value="RNA EXONUCLEASE 4"/>
    <property type="match status" value="1"/>
</dbReference>
<evidence type="ECO:0000259" key="4">
    <source>
        <dbReference type="PROSITE" id="PS50157"/>
    </source>
</evidence>
<keyword evidence="2" id="KW-0378">Hydrolase</keyword>
<evidence type="ECO:0000256" key="3">
    <source>
        <dbReference type="PROSITE-ProRule" id="PRU00042"/>
    </source>
</evidence>
<dbReference type="Pfam" id="PF00929">
    <property type="entry name" value="RNase_T"/>
    <property type="match status" value="1"/>
</dbReference>
<keyword evidence="3" id="KW-0479">Metal-binding</keyword>
<name>A0A1U8EEZ9_CAPAN</name>
<evidence type="ECO:0000256" key="1">
    <source>
        <dbReference type="ARBA" id="ARBA00022722"/>
    </source>
</evidence>
<dbReference type="InterPro" id="IPR013087">
    <property type="entry name" value="Znf_C2H2_type"/>
</dbReference>
<dbReference type="AlphaFoldDB" id="A0A1U8EEZ9"/>
<keyword evidence="6" id="KW-1185">Reference proteome</keyword>
<feature type="domain" description="C2H2-type" evidence="4">
    <location>
        <begin position="13"/>
        <end position="42"/>
    </location>
</feature>
<dbReference type="Gramene" id="PHT72837">
    <property type="protein sequence ID" value="PHT72837"/>
    <property type="gene ID" value="T459_23622"/>
</dbReference>
<dbReference type="SMR" id="A0A1U8EEZ9"/>
<dbReference type="Gene3D" id="3.30.160.60">
    <property type="entry name" value="Classic Zinc Finger"/>
    <property type="match status" value="1"/>
</dbReference>
<dbReference type="GO" id="GO:0008270">
    <property type="term" value="F:zinc ion binding"/>
    <property type="evidence" value="ECO:0007669"/>
    <property type="project" value="UniProtKB-KW"/>
</dbReference>
<dbReference type="Gene3D" id="3.30.420.10">
    <property type="entry name" value="Ribonuclease H-like superfamily/Ribonuclease H"/>
    <property type="match status" value="1"/>
</dbReference>
<keyword evidence="3" id="KW-0862">Zinc</keyword>
<dbReference type="OrthoDB" id="1245905at2759"/>